<evidence type="ECO:0000313" key="2">
    <source>
        <dbReference type="EMBL" id="RZF32186.1"/>
    </source>
</evidence>
<dbReference type="PRINTS" id="PR00069">
    <property type="entry name" value="ALDKETRDTASE"/>
</dbReference>
<dbReference type="PANTHER" id="PTHR42686">
    <property type="entry name" value="GH17980P-RELATED"/>
    <property type="match status" value="1"/>
</dbReference>
<dbReference type="InterPro" id="IPR020471">
    <property type="entry name" value="AKR"/>
</dbReference>
<comment type="caution">
    <text evidence="2">The sequence shown here is derived from an EMBL/GenBank/DDBJ whole genome shotgun (WGS) entry which is preliminary data.</text>
</comment>
<dbReference type="Proteomes" id="UP000291343">
    <property type="component" value="Unassembled WGS sequence"/>
</dbReference>
<name>A0A482WG48_LAOST</name>
<gene>
    <name evidence="2" type="ORF">LSTR_LSTR004049</name>
</gene>
<dbReference type="InterPro" id="IPR044479">
    <property type="entry name" value="LGALDH-like"/>
</dbReference>
<protein>
    <recommendedName>
        <fullName evidence="1">NADP-dependent oxidoreductase domain-containing protein</fullName>
    </recommendedName>
</protein>
<proteinExistence type="predicted"/>
<organism evidence="2 3">
    <name type="scientific">Laodelphax striatellus</name>
    <name type="common">Small brown planthopper</name>
    <name type="synonym">Delphax striatella</name>
    <dbReference type="NCBI Taxonomy" id="195883"/>
    <lineage>
        <taxon>Eukaryota</taxon>
        <taxon>Metazoa</taxon>
        <taxon>Ecdysozoa</taxon>
        <taxon>Arthropoda</taxon>
        <taxon>Hexapoda</taxon>
        <taxon>Insecta</taxon>
        <taxon>Pterygota</taxon>
        <taxon>Neoptera</taxon>
        <taxon>Paraneoptera</taxon>
        <taxon>Hemiptera</taxon>
        <taxon>Auchenorrhyncha</taxon>
        <taxon>Fulgoroidea</taxon>
        <taxon>Delphacidae</taxon>
        <taxon>Criomorphinae</taxon>
        <taxon>Laodelphax</taxon>
    </lineage>
</organism>
<dbReference type="SMR" id="A0A482WG48"/>
<dbReference type="OrthoDB" id="48988at2759"/>
<dbReference type="FunCoup" id="A0A482WG48">
    <property type="interactions" value="62"/>
</dbReference>
<accession>A0A482WG48</accession>
<dbReference type="AlphaFoldDB" id="A0A482WG48"/>
<keyword evidence="3" id="KW-1185">Reference proteome</keyword>
<dbReference type="GO" id="GO:0005829">
    <property type="term" value="C:cytosol"/>
    <property type="evidence" value="ECO:0007669"/>
    <property type="project" value="TreeGrafter"/>
</dbReference>
<dbReference type="Gene3D" id="3.20.20.100">
    <property type="entry name" value="NADP-dependent oxidoreductase domain"/>
    <property type="match status" value="1"/>
</dbReference>
<dbReference type="GO" id="GO:0010349">
    <property type="term" value="F:L-galactose dehydrogenase activity"/>
    <property type="evidence" value="ECO:0007669"/>
    <property type="project" value="InterPro"/>
</dbReference>
<dbReference type="InterPro" id="IPR023210">
    <property type="entry name" value="NADP_OxRdtase_dom"/>
</dbReference>
<reference evidence="2 3" key="1">
    <citation type="journal article" date="2017" name="Gigascience">
        <title>Genome sequence of the small brown planthopper, Laodelphax striatellus.</title>
        <authorList>
            <person name="Zhu J."/>
            <person name="Jiang F."/>
            <person name="Wang X."/>
            <person name="Yang P."/>
            <person name="Bao Y."/>
            <person name="Zhao W."/>
            <person name="Wang W."/>
            <person name="Lu H."/>
            <person name="Wang Q."/>
            <person name="Cui N."/>
            <person name="Li J."/>
            <person name="Chen X."/>
            <person name="Luo L."/>
            <person name="Yu J."/>
            <person name="Kang L."/>
            <person name="Cui F."/>
        </authorList>
    </citation>
    <scope>NUCLEOTIDE SEQUENCE [LARGE SCALE GENOMIC DNA]</scope>
    <source>
        <strain evidence="2">Lst14</strain>
    </source>
</reference>
<dbReference type="SUPFAM" id="SSF51430">
    <property type="entry name" value="NAD(P)-linked oxidoreductase"/>
    <property type="match status" value="1"/>
</dbReference>
<dbReference type="PANTHER" id="PTHR42686:SF1">
    <property type="entry name" value="GH17980P-RELATED"/>
    <property type="match status" value="1"/>
</dbReference>
<dbReference type="CDD" id="cd19163">
    <property type="entry name" value="AKR_galDH"/>
    <property type="match status" value="1"/>
</dbReference>
<dbReference type="InterPro" id="IPR036812">
    <property type="entry name" value="NAD(P)_OxRdtase_dom_sf"/>
</dbReference>
<dbReference type="InParanoid" id="A0A482WG48"/>
<dbReference type="EMBL" id="QKKF02037473">
    <property type="protein sequence ID" value="RZF32186.1"/>
    <property type="molecule type" value="Genomic_DNA"/>
</dbReference>
<dbReference type="STRING" id="195883.A0A482WG48"/>
<feature type="domain" description="NADP-dependent oxidoreductase" evidence="1">
    <location>
        <begin position="35"/>
        <end position="311"/>
    </location>
</feature>
<evidence type="ECO:0000313" key="3">
    <source>
        <dbReference type="Proteomes" id="UP000291343"/>
    </source>
</evidence>
<evidence type="ECO:0000259" key="1">
    <source>
        <dbReference type="Pfam" id="PF00248"/>
    </source>
</evidence>
<dbReference type="Pfam" id="PF00248">
    <property type="entry name" value="Aldo_ket_red"/>
    <property type="match status" value="1"/>
</dbReference>
<sequence length="353" mass="39545">MALPETFVREFHDEHSVRKMKYIPLGNTGLKLSELSFGCGPLGGKTTYGAYDEEEGKLAVKMAIQKGINYLDTAPAYGQGHSEEVLGQALVGIPRNAYYVSTKVSRYGNDWDDMFDRSASAVNAGFELSLRSLGLNYVDILFVHDVEFGPIDQILTETLPAVKKLQDEGKVKHIGISGYPLDVLKDIKERSTVPIDVVLSYSRELIFDHTLQEFIPFFQQNKMGIVNAALTGMGILTRKGPPSWHPADSKLKELCRQATNYADEKGTDIAKLGIAHSLKQSGCHSNLVGMSSLAELDKNLDVYFNGLNENEERVLNEIKDKFFSEEKNYHWEGKEIESYLSFKKMQRKCTITV</sequence>